<dbReference type="InterPro" id="IPR015421">
    <property type="entry name" value="PyrdxlP-dep_Trfase_major"/>
</dbReference>
<dbReference type="GO" id="GO:0030170">
    <property type="term" value="F:pyridoxal phosphate binding"/>
    <property type="evidence" value="ECO:0007669"/>
    <property type="project" value="InterPro"/>
</dbReference>
<dbReference type="GO" id="GO:1901605">
    <property type="term" value="P:alpha-amino acid metabolic process"/>
    <property type="evidence" value="ECO:0007669"/>
    <property type="project" value="TreeGrafter"/>
</dbReference>
<dbReference type="NCBIfam" id="NF006964">
    <property type="entry name" value="PRK09440.1-2"/>
    <property type="match status" value="1"/>
</dbReference>
<evidence type="ECO:0000256" key="2">
    <source>
        <dbReference type="ARBA" id="ARBA00022576"/>
    </source>
</evidence>
<proteinExistence type="predicted"/>
<dbReference type="Gene3D" id="3.40.640.10">
    <property type="entry name" value="Type I PLP-dependent aspartate aminotransferase-like (Major domain)"/>
    <property type="match status" value="1"/>
</dbReference>
<protein>
    <submittedName>
        <fullName evidence="6">Valine--pyruvate aminotransferase</fullName>
        <ecNumber evidence="6">2.6.1.66</ecNumber>
    </submittedName>
</protein>
<dbReference type="RefSeq" id="WP_197172007.1">
    <property type="nucleotide sequence ID" value="NZ_SJPY01000007.1"/>
</dbReference>
<dbReference type="NCBIfam" id="NF006967">
    <property type="entry name" value="PRK09440.1-5"/>
    <property type="match status" value="1"/>
</dbReference>
<evidence type="ECO:0000256" key="4">
    <source>
        <dbReference type="ARBA" id="ARBA00022898"/>
    </source>
</evidence>
<evidence type="ECO:0000256" key="3">
    <source>
        <dbReference type="ARBA" id="ARBA00022679"/>
    </source>
</evidence>
<keyword evidence="2 6" id="KW-0032">Aminotransferase</keyword>
<accession>A0A5C6DKD7</accession>
<dbReference type="InterPro" id="IPR050859">
    <property type="entry name" value="Class-I_PLP-dep_aminotransf"/>
</dbReference>
<keyword evidence="7" id="KW-1185">Reference proteome</keyword>
<dbReference type="SUPFAM" id="SSF53383">
    <property type="entry name" value="PLP-dependent transferases"/>
    <property type="match status" value="1"/>
</dbReference>
<dbReference type="PANTHER" id="PTHR42790">
    <property type="entry name" value="AMINOTRANSFERASE"/>
    <property type="match status" value="1"/>
</dbReference>
<evidence type="ECO:0000313" key="6">
    <source>
        <dbReference type="EMBL" id="TWU37823.1"/>
    </source>
</evidence>
<sequence length="434" mass="48479">MSLELSEFGEQLGVGSGISELMDDLGNALAIAATSPGNERVCMLGGGQPAHIAEMDAVWRQRTEAILAKPGLLEHTLGHYEPPVGNTPFRTAMANLLRRQYDWDLSADNIAVTAGGQTAFFLLFNALAGKFRDGRRKKILLPLVPEYIGYANQSVNAERGPGDGLFRAIKPRIEITGKHEFKYRVDFDALEVTDDIAAICVSRPTNPTGNVLTDAEIDRLSRLAHQHRIPLIIDNAYGAPFPNAIFSETRLIWNDNTILTLSLSKIGLPGTRTGIVVANTEIIQSLSSMMSIVGLANNNFGQALVTPLIESGEVLRLSNEVVQPFYREKSRLAQQWAHEFFDDSLPYFLHRSEGAFFLWMWFKDLPISSQELYQRLKRRNVLVVPGNYFFFGMDHSDWKHASECLRVTFTMPDGDVKTGYKIIAEEVARAYREN</sequence>
<dbReference type="Proteomes" id="UP000315471">
    <property type="component" value="Unassembled WGS sequence"/>
</dbReference>
<dbReference type="EC" id="2.6.1.66" evidence="6"/>
<name>A0A5C6DKD7_9BACT</name>
<dbReference type="EMBL" id="SJPY01000007">
    <property type="protein sequence ID" value="TWU37823.1"/>
    <property type="molecule type" value="Genomic_DNA"/>
</dbReference>
<keyword evidence="6" id="KW-0670">Pyruvate</keyword>
<dbReference type="InterPro" id="IPR015424">
    <property type="entry name" value="PyrdxlP-dep_Trfase"/>
</dbReference>
<dbReference type="GO" id="GO:0005829">
    <property type="term" value="C:cytosol"/>
    <property type="evidence" value="ECO:0007669"/>
    <property type="project" value="TreeGrafter"/>
</dbReference>
<organism evidence="6 7">
    <name type="scientific">Novipirellula aureliae</name>
    <dbReference type="NCBI Taxonomy" id="2527966"/>
    <lineage>
        <taxon>Bacteria</taxon>
        <taxon>Pseudomonadati</taxon>
        <taxon>Planctomycetota</taxon>
        <taxon>Planctomycetia</taxon>
        <taxon>Pirellulales</taxon>
        <taxon>Pirellulaceae</taxon>
        <taxon>Novipirellula</taxon>
    </lineage>
</organism>
<reference evidence="6 7" key="1">
    <citation type="submission" date="2019-02" db="EMBL/GenBank/DDBJ databases">
        <title>Deep-cultivation of Planctomycetes and their phenomic and genomic characterization uncovers novel biology.</title>
        <authorList>
            <person name="Wiegand S."/>
            <person name="Jogler M."/>
            <person name="Boedeker C."/>
            <person name="Pinto D."/>
            <person name="Vollmers J."/>
            <person name="Rivas-Marin E."/>
            <person name="Kohn T."/>
            <person name="Peeters S.H."/>
            <person name="Heuer A."/>
            <person name="Rast P."/>
            <person name="Oberbeckmann S."/>
            <person name="Bunk B."/>
            <person name="Jeske O."/>
            <person name="Meyerdierks A."/>
            <person name="Storesund J.E."/>
            <person name="Kallscheuer N."/>
            <person name="Luecker S."/>
            <person name="Lage O.M."/>
            <person name="Pohl T."/>
            <person name="Merkel B.J."/>
            <person name="Hornburger P."/>
            <person name="Mueller R.-W."/>
            <person name="Bruemmer F."/>
            <person name="Labrenz M."/>
            <person name="Spormann A.M."/>
            <person name="Op Den Camp H."/>
            <person name="Overmann J."/>
            <person name="Amann R."/>
            <person name="Jetten M.S.M."/>
            <person name="Mascher T."/>
            <person name="Medema M.H."/>
            <person name="Devos D.P."/>
            <person name="Kaster A.-K."/>
            <person name="Ovreas L."/>
            <person name="Rohde M."/>
            <person name="Galperin M.Y."/>
            <person name="Jogler C."/>
        </authorList>
    </citation>
    <scope>NUCLEOTIDE SEQUENCE [LARGE SCALE GENOMIC DNA]</scope>
    <source>
        <strain evidence="6 7">Q31b</strain>
    </source>
</reference>
<keyword evidence="3 6" id="KW-0808">Transferase</keyword>
<dbReference type="AlphaFoldDB" id="A0A5C6DKD7"/>
<gene>
    <name evidence="6" type="primary">avtA</name>
    <name evidence="6" type="ORF">Q31b_46120</name>
</gene>
<evidence type="ECO:0000259" key="5">
    <source>
        <dbReference type="Pfam" id="PF00155"/>
    </source>
</evidence>
<dbReference type="Pfam" id="PF00155">
    <property type="entry name" value="Aminotran_1_2"/>
    <property type="match status" value="1"/>
</dbReference>
<dbReference type="CDD" id="cd00609">
    <property type="entry name" value="AAT_like"/>
    <property type="match status" value="1"/>
</dbReference>
<evidence type="ECO:0000256" key="1">
    <source>
        <dbReference type="ARBA" id="ARBA00001933"/>
    </source>
</evidence>
<dbReference type="GO" id="GO:0009042">
    <property type="term" value="F:valine-pyruvate transaminase activity"/>
    <property type="evidence" value="ECO:0007669"/>
    <property type="project" value="UniProtKB-EC"/>
</dbReference>
<dbReference type="InterPro" id="IPR004839">
    <property type="entry name" value="Aminotransferase_I/II_large"/>
</dbReference>
<comment type="caution">
    <text evidence="6">The sequence shown here is derived from an EMBL/GenBank/DDBJ whole genome shotgun (WGS) entry which is preliminary data.</text>
</comment>
<evidence type="ECO:0000313" key="7">
    <source>
        <dbReference type="Proteomes" id="UP000315471"/>
    </source>
</evidence>
<comment type="cofactor">
    <cofactor evidence="1">
        <name>pyridoxal 5'-phosphate</name>
        <dbReference type="ChEBI" id="CHEBI:597326"/>
    </cofactor>
</comment>
<feature type="domain" description="Aminotransferase class I/classII large" evidence="5">
    <location>
        <begin position="182"/>
        <end position="418"/>
    </location>
</feature>
<dbReference type="PANTHER" id="PTHR42790:SF4">
    <property type="entry name" value="VALINE--PYRUVATE AMINOTRANSFERASE"/>
    <property type="match status" value="1"/>
</dbReference>
<keyword evidence="4" id="KW-0663">Pyridoxal phosphate</keyword>